<evidence type="ECO:0000313" key="2">
    <source>
        <dbReference type="Proteomes" id="UP001396334"/>
    </source>
</evidence>
<dbReference type="EMBL" id="JBBPBN010000004">
    <property type="protein sequence ID" value="KAK9042022.1"/>
    <property type="molecule type" value="Genomic_DNA"/>
</dbReference>
<proteinExistence type="predicted"/>
<comment type="caution">
    <text evidence="1">The sequence shown here is derived from an EMBL/GenBank/DDBJ whole genome shotgun (WGS) entry which is preliminary data.</text>
</comment>
<organism evidence="1 2">
    <name type="scientific">Hibiscus sabdariffa</name>
    <name type="common">roselle</name>
    <dbReference type="NCBI Taxonomy" id="183260"/>
    <lineage>
        <taxon>Eukaryota</taxon>
        <taxon>Viridiplantae</taxon>
        <taxon>Streptophyta</taxon>
        <taxon>Embryophyta</taxon>
        <taxon>Tracheophyta</taxon>
        <taxon>Spermatophyta</taxon>
        <taxon>Magnoliopsida</taxon>
        <taxon>eudicotyledons</taxon>
        <taxon>Gunneridae</taxon>
        <taxon>Pentapetalae</taxon>
        <taxon>rosids</taxon>
        <taxon>malvids</taxon>
        <taxon>Malvales</taxon>
        <taxon>Malvaceae</taxon>
        <taxon>Malvoideae</taxon>
        <taxon>Hibiscus</taxon>
    </lineage>
</organism>
<gene>
    <name evidence="1" type="ORF">V6N11_017105</name>
</gene>
<protein>
    <submittedName>
        <fullName evidence="1">Uncharacterized protein</fullName>
    </submittedName>
</protein>
<dbReference type="Proteomes" id="UP001396334">
    <property type="component" value="Unassembled WGS sequence"/>
</dbReference>
<sequence>MSGGISTLLENQLLLEQMYCRDMRNSGGGCPQIFDGLEKNISVAEARGNLLLEQTFTLLRNKSHPRHESAGISTSLEKHNVDGIEWVEAS</sequence>
<reference evidence="1 2" key="1">
    <citation type="journal article" date="2024" name="G3 (Bethesda)">
        <title>Genome assembly of Hibiscus sabdariffa L. provides insights into metabolisms of medicinal natural products.</title>
        <authorList>
            <person name="Kim T."/>
        </authorList>
    </citation>
    <scope>NUCLEOTIDE SEQUENCE [LARGE SCALE GENOMIC DNA]</scope>
    <source>
        <strain evidence="1">TK-2024</strain>
        <tissue evidence="1">Old leaves</tissue>
    </source>
</reference>
<evidence type="ECO:0000313" key="1">
    <source>
        <dbReference type="EMBL" id="KAK9042022.1"/>
    </source>
</evidence>
<accession>A0ABR2TXQ6</accession>
<keyword evidence="2" id="KW-1185">Reference proteome</keyword>
<name>A0ABR2TXQ6_9ROSI</name>